<protein>
    <submittedName>
        <fullName evidence="2">Retrovirus-related Pol polyprotein from transposon TNT 1-94</fullName>
    </submittedName>
</protein>
<dbReference type="Pfam" id="PF07727">
    <property type="entry name" value="RVT_2"/>
    <property type="match status" value="1"/>
</dbReference>
<dbReference type="InterPro" id="IPR013103">
    <property type="entry name" value="RVT_2"/>
</dbReference>
<gene>
    <name evidence="2" type="ORF">EPI10_021560</name>
</gene>
<dbReference type="AlphaFoldDB" id="A0A5B6WJ95"/>
<organism evidence="2 3">
    <name type="scientific">Gossypium australe</name>
    <dbReference type="NCBI Taxonomy" id="47621"/>
    <lineage>
        <taxon>Eukaryota</taxon>
        <taxon>Viridiplantae</taxon>
        <taxon>Streptophyta</taxon>
        <taxon>Embryophyta</taxon>
        <taxon>Tracheophyta</taxon>
        <taxon>Spermatophyta</taxon>
        <taxon>Magnoliopsida</taxon>
        <taxon>eudicotyledons</taxon>
        <taxon>Gunneridae</taxon>
        <taxon>Pentapetalae</taxon>
        <taxon>rosids</taxon>
        <taxon>malvids</taxon>
        <taxon>Malvales</taxon>
        <taxon>Malvaceae</taxon>
        <taxon>Malvoideae</taxon>
        <taxon>Gossypium</taxon>
    </lineage>
</organism>
<feature type="domain" description="Reverse transcriptase Ty1/copia-type" evidence="1">
    <location>
        <begin position="1"/>
        <end position="52"/>
    </location>
</feature>
<comment type="caution">
    <text evidence="2">The sequence shown here is derived from an EMBL/GenBank/DDBJ whole genome shotgun (WGS) entry which is preliminary data.</text>
</comment>
<sequence>MFESFKKNMMTEFKMADFGLMHYFLGIEVVQSDTGIFISQKKYILQDCNFTSTPTEFDIKLRKDDRVNKIMLLCSSKWLEV</sequence>
<evidence type="ECO:0000313" key="2">
    <source>
        <dbReference type="EMBL" id="KAA3481175.1"/>
    </source>
</evidence>
<reference evidence="3" key="1">
    <citation type="journal article" date="2019" name="Plant Biotechnol. J.">
        <title>Genome sequencing of the Australian wild diploid species Gossypium australe highlights disease resistance and delayed gland morphogenesis.</title>
        <authorList>
            <person name="Cai Y."/>
            <person name="Cai X."/>
            <person name="Wang Q."/>
            <person name="Wang P."/>
            <person name="Zhang Y."/>
            <person name="Cai C."/>
            <person name="Xu Y."/>
            <person name="Wang K."/>
            <person name="Zhou Z."/>
            <person name="Wang C."/>
            <person name="Geng S."/>
            <person name="Li B."/>
            <person name="Dong Q."/>
            <person name="Hou Y."/>
            <person name="Wang H."/>
            <person name="Ai P."/>
            <person name="Liu Z."/>
            <person name="Yi F."/>
            <person name="Sun M."/>
            <person name="An G."/>
            <person name="Cheng J."/>
            <person name="Zhang Y."/>
            <person name="Shi Q."/>
            <person name="Xie Y."/>
            <person name="Shi X."/>
            <person name="Chang Y."/>
            <person name="Huang F."/>
            <person name="Chen Y."/>
            <person name="Hong S."/>
            <person name="Mi L."/>
            <person name="Sun Q."/>
            <person name="Zhang L."/>
            <person name="Zhou B."/>
            <person name="Peng R."/>
            <person name="Zhang X."/>
            <person name="Liu F."/>
        </authorList>
    </citation>
    <scope>NUCLEOTIDE SEQUENCE [LARGE SCALE GENOMIC DNA]</scope>
    <source>
        <strain evidence="3">cv. PA1801</strain>
    </source>
</reference>
<dbReference type="EMBL" id="SMMG02000003">
    <property type="protein sequence ID" value="KAA3481175.1"/>
    <property type="molecule type" value="Genomic_DNA"/>
</dbReference>
<keyword evidence="3" id="KW-1185">Reference proteome</keyword>
<evidence type="ECO:0000259" key="1">
    <source>
        <dbReference type="Pfam" id="PF07727"/>
    </source>
</evidence>
<proteinExistence type="predicted"/>
<evidence type="ECO:0000313" key="3">
    <source>
        <dbReference type="Proteomes" id="UP000325315"/>
    </source>
</evidence>
<name>A0A5B6WJ95_9ROSI</name>
<dbReference type="OrthoDB" id="1000417at2759"/>
<accession>A0A5B6WJ95</accession>
<dbReference type="Proteomes" id="UP000325315">
    <property type="component" value="Unassembled WGS sequence"/>
</dbReference>